<keyword evidence="4 5" id="KW-0472">Membrane</keyword>
<feature type="transmembrane region" description="Helical" evidence="5">
    <location>
        <begin position="214"/>
        <end position="236"/>
    </location>
</feature>
<feature type="transmembrane region" description="Helical" evidence="5">
    <location>
        <begin position="405"/>
        <end position="428"/>
    </location>
</feature>
<feature type="transmembrane region" description="Helical" evidence="5">
    <location>
        <begin position="479"/>
        <end position="498"/>
    </location>
</feature>
<feature type="transmembrane region" description="Helical" evidence="5">
    <location>
        <begin position="109"/>
        <end position="129"/>
    </location>
</feature>
<evidence type="ECO:0000256" key="4">
    <source>
        <dbReference type="ARBA" id="ARBA00023136"/>
    </source>
</evidence>
<dbReference type="GO" id="GO:0022857">
    <property type="term" value="F:transmembrane transporter activity"/>
    <property type="evidence" value="ECO:0007669"/>
    <property type="project" value="InterPro"/>
</dbReference>
<evidence type="ECO:0000313" key="7">
    <source>
        <dbReference type="EMBL" id="SJL13271.1"/>
    </source>
</evidence>
<feature type="domain" description="Major facilitator superfamily (MFS) profile" evidence="6">
    <location>
        <begin position="20"/>
        <end position="503"/>
    </location>
</feature>
<dbReference type="GO" id="GO:0005886">
    <property type="term" value="C:plasma membrane"/>
    <property type="evidence" value="ECO:0007669"/>
    <property type="project" value="TreeGrafter"/>
</dbReference>
<feature type="transmembrane region" description="Helical" evidence="5">
    <location>
        <begin position="84"/>
        <end position="103"/>
    </location>
</feature>
<dbReference type="OMA" id="TIDENWD"/>
<dbReference type="Gene3D" id="1.20.1250.20">
    <property type="entry name" value="MFS general substrate transporter like domains"/>
    <property type="match status" value="1"/>
</dbReference>
<keyword evidence="8" id="KW-1185">Reference proteome</keyword>
<evidence type="ECO:0000313" key="8">
    <source>
        <dbReference type="Proteomes" id="UP000219338"/>
    </source>
</evidence>
<keyword evidence="2 5" id="KW-0812">Transmembrane</keyword>
<feature type="transmembrane region" description="Helical" evidence="5">
    <location>
        <begin position="315"/>
        <end position="338"/>
    </location>
</feature>
<feature type="transmembrane region" description="Helical" evidence="5">
    <location>
        <begin position="282"/>
        <end position="303"/>
    </location>
</feature>
<feature type="transmembrane region" description="Helical" evidence="5">
    <location>
        <begin position="141"/>
        <end position="160"/>
    </location>
</feature>
<dbReference type="SUPFAM" id="SSF103473">
    <property type="entry name" value="MFS general substrate transporter"/>
    <property type="match status" value="1"/>
</dbReference>
<feature type="transmembrane region" description="Helical" evidence="5">
    <location>
        <begin position="54"/>
        <end position="72"/>
    </location>
</feature>
<evidence type="ECO:0000256" key="1">
    <source>
        <dbReference type="ARBA" id="ARBA00004141"/>
    </source>
</evidence>
<reference evidence="7" key="1">
    <citation type="submission" date="2017-01" db="EMBL/GenBank/DDBJ databases">
        <authorList>
            <person name="Mah S.A."/>
            <person name="Swanson W.J."/>
            <person name="Moy G.W."/>
            <person name="Vacquier V.D."/>
        </authorList>
    </citation>
    <scope>NUCLEOTIDE SEQUENCE [LARGE SCALE GENOMIC DNA]</scope>
    <source>
        <strain evidence="7">C18/9</strain>
    </source>
</reference>
<dbReference type="STRING" id="47428.A0A284RWZ2"/>
<feature type="transmembrane region" description="Helical" evidence="5">
    <location>
        <begin position="242"/>
        <end position="261"/>
    </location>
</feature>
<proteinExistence type="predicted"/>
<comment type="subcellular location">
    <subcellularLocation>
        <location evidence="1">Membrane</location>
        <topology evidence="1">Multi-pass membrane protein</topology>
    </subcellularLocation>
</comment>
<name>A0A284RWZ2_ARMOS</name>
<dbReference type="InterPro" id="IPR036259">
    <property type="entry name" value="MFS_trans_sf"/>
</dbReference>
<feature type="transmembrane region" description="Helical" evidence="5">
    <location>
        <begin position="345"/>
        <end position="364"/>
    </location>
</feature>
<dbReference type="PROSITE" id="PS50850">
    <property type="entry name" value="MFS"/>
    <property type="match status" value="1"/>
</dbReference>
<dbReference type="OrthoDB" id="3437016at2759"/>
<organism evidence="7 8">
    <name type="scientific">Armillaria ostoyae</name>
    <name type="common">Armillaria root rot fungus</name>
    <dbReference type="NCBI Taxonomy" id="47428"/>
    <lineage>
        <taxon>Eukaryota</taxon>
        <taxon>Fungi</taxon>
        <taxon>Dikarya</taxon>
        <taxon>Basidiomycota</taxon>
        <taxon>Agaricomycotina</taxon>
        <taxon>Agaricomycetes</taxon>
        <taxon>Agaricomycetidae</taxon>
        <taxon>Agaricales</taxon>
        <taxon>Marasmiineae</taxon>
        <taxon>Physalacriaceae</taxon>
        <taxon>Armillaria</taxon>
    </lineage>
</organism>
<dbReference type="InterPro" id="IPR020846">
    <property type="entry name" value="MFS_dom"/>
</dbReference>
<dbReference type="InterPro" id="IPR011701">
    <property type="entry name" value="MFS"/>
</dbReference>
<accession>A0A284RWZ2</accession>
<dbReference type="PANTHER" id="PTHR23501">
    <property type="entry name" value="MAJOR FACILITATOR SUPERFAMILY"/>
    <property type="match status" value="1"/>
</dbReference>
<keyword evidence="3 5" id="KW-1133">Transmembrane helix</keyword>
<dbReference type="Proteomes" id="UP000219338">
    <property type="component" value="Unassembled WGS sequence"/>
</dbReference>
<dbReference type="EMBL" id="FUEG01000019">
    <property type="protein sequence ID" value="SJL13271.1"/>
    <property type="molecule type" value="Genomic_DNA"/>
</dbReference>
<feature type="transmembrane region" description="Helical" evidence="5">
    <location>
        <begin position="21"/>
        <end position="42"/>
    </location>
</feature>
<gene>
    <name evidence="7" type="ORF">ARMOST_16711</name>
</gene>
<evidence type="ECO:0000256" key="5">
    <source>
        <dbReference type="SAM" id="Phobius"/>
    </source>
</evidence>
<feature type="transmembrane region" description="Helical" evidence="5">
    <location>
        <begin position="370"/>
        <end position="393"/>
    </location>
</feature>
<feature type="transmembrane region" description="Helical" evidence="5">
    <location>
        <begin position="172"/>
        <end position="194"/>
    </location>
</feature>
<dbReference type="Pfam" id="PF07690">
    <property type="entry name" value="MFS_1"/>
    <property type="match status" value="1"/>
</dbReference>
<sequence>MDSETTHHPKPARGLNFWMSFVSLCTALALFALELTSVSTALPTIVDDLHTSEFAWIGASYALSSTAFLPLSGRLAQIFGRKPTLISAVLIFAIGSALCGAAVSQSMMLIGRTVQGVGGGAIVALGDILLGDLVPLRDRGLFFGLLGLTWSIAAASGPVIGGSLASAGAWRWIFYLNLPLCGVSILLSAVFLHLRSPNIPIREGITRMDWSGNFLVVAGSTLFAIAITWGGVRYAWDTAHVLVPLCLGIVSLVAFFLYEGYMATEPIVPFLLMSNRTSASGYLQDFISPVVVLAAVYFIPIYYQGCKDSSPLTSGVQMLGFASISPASIVAGVTVVATQKYRPSLWFGWCLTIVGTVLISTVHADTPSAVMIGYTIVTGVGAGFVYALAQFPVQAPLPVTENARSLAFFAFLRAFSSIWGITIGNTILQNALTSRLPAEFLAQFPDGVSLAYTIIPEIPQLAQPLKDQVRVAFADSLQLLWKIMAGLAGAGLFVSLFMQEVPMHAITDEDWAAEEATKEQT</sequence>
<dbReference type="AlphaFoldDB" id="A0A284RWZ2"/>
<evidence type="ECO:0000256" key="3">
    <source>
        <dbReference type="ARBA" id="ARBA00022989"/>
    </source>
</evidence>
<evidence type="ECO:0000256" key="2">
    <source>
        <dbReference type="ARBA" id="ARBA00022692"/>
    </source>
</evidence>
<evidence type="ECO:0000259" key="6">
    <source>
        <dbReference type="PROSITE" id="PS50850"/>
    </source>
</evidence>
<protein>
    <submittedName>
        <fullName evidence="7">Related to fusarin C cluster-transporter</fullName>
    </submittedName>
</protein>
<dbReference type="PANTHER" id="PTHR23501:SF102">
    <property type="entry name" value="DRUG TRANSPORTER, PUTATIVE (AFU_ORTHOLOGUE AFUA_3G08530)-RELATED"/>
    <property type="match status" value="1"/>
</dbReference>